<dbReference type="Gene3D" id="3.90.1800.10">
    <property type="entry name" value="RNA polymerase alpha subunit dimerisation domain"/>
    <property type="match status" value="1"/>
</dbReference>
<evidence type="ECO:0000256" key="7">
    <source>
        <dbReference type="ARBA" id="ARBA00048552"/>
    </source>
</evidence>
<dbReference type="NCBIfam" id="TIGR02013">
    <property type="entry name" value="rpoB"/>
    <property type="match status" value="1"/>
</dbReference>
<evidence type="ECO:0000256" key="1">
    <source>
        <dbReference type="ARBA" id="ARBA00007616"/>
    </source>
</evidence>
<evidence type="ECO:0000256" key="2">
    <source>
        <dbReference type="ARBA" id="ARBA00009839"/>
    </source>
</evidence>
<keyword evidence="18" id="KW-1185">Reference proteome</keyword>
<dbReference type="InterPro" id="IPR007121">
    <property type="entry name" value="RNA_pol_bsu_CS"/>
</dbReference>
<dbReference type="Gene3D" id="3.90.1100.10">
    <property type="match status" value="2"/>
</dbReference>
<dbReference type="GO" id="GO:0003899">
    <property type="term" value="F:DNA-directed RNA polymerase activity"/>
    <property type="evidence" value="ECO:0007669"/>
    <property type="project" value="UniProtKB-UniRule"/>
</dbReference>
<dbReference type="InterPro" id="IPR042107">
    <property type="entry name" value="DNA-dir_RNA_pol_bsu_ext_1_sf"/>
</dbReference>
<evidence type="ECO:0000259" key="15">
    <source>
        <dbReference type="Pfam" id="PF04565"/>
    </source>
</evidence>
<keyword evidence="4 8" id="KW-0808">Transferase</keyword>
<feature type="domain" description="RNA polymerase beta subunit protrusion" evidence="14">
    <location>
        <begin position="29"/>
        <end position="507"/>
    </location>
</feature>
<dbReference type="FunFam" id="2.40.50.100:FF:000006">
    <property type="entry name" value="DNA-directed RNA polymerase subunit beta"/>
    <property type="match status" value="1"/>
</dbReference>
<proteinExistence type="inferred from homology"/>
<dbReference type="EMBL" id="FMAC01000028">
    <property type="protein sequence ID" value="SCB40886.1"/>
    <property type="molecule type" value="Genomic_DNA"/>
</dbReference>
<evidence type="ECO:0000256" key="10">
    <source>
        <dbReference type="RuleBase" id="RU363031"/>
    </source>
</evidence>
<dbReference type="InterPro" id="IPR007120">
    <property type="entry name" value="DNA-dir_RNAP_su2_dom"/>
</dbReference>
<dbReference type="InterPro" id="IPR007641">
    <property type="entry name" value="RNA_pol_Rpb2_7"/>
</dbReference>
<dbReference type="InterPro" id="IPR007645">
    <property type="entry name" value="RNA_pol_Rpb2_3"/>
</dbReference>
<dbReference type="InterPro" id="IPR037033">
    <property type="entry name" value="DNA-dir_RNAP_su2_hyb_sf"/>
</dbReference>
<comment type="similarity">
    <text evidence="1">In the N-terminal section; belongs to the RNA polymerase beta chain family.</text>
</comment>
<dbReference type="Pfam" id="PF04565">
    <property type="entry name" value="RNA_pol_Rpb2_3"/>
    <property type="match status" value="1"/>
</dbReference>
<evidence type="ECO:0000313" key="17">
    <source>
        <dbReference type="EMBL" id="SCB40886.1"/>
    </source>
</evidence>
<dbReference type="Gene3D" id="3.90.1110.10">
    <property type="entry name" value="RNA polymerase Rpb2, domain 2"/>
    <property type="match status" value="1"/>
</dbReference>
<dbReference type="InterPro" id="IPR007642">
    <property type="entry name" value="RNA_pol_Rpb2_2"/>
</dbReference>
<sequence length="1380" mass="153700">MAQTLSFNGRRRVRKFFGKIPEVAEMPNLIEVQKASYDQFLMVEEPKGGRPDEGLQAVFKSVFPITDFSGASMLEFVSYEFEPPKFDVDECRQRDLTYAAPLKVTLRLIVFDIDEDTGAKSIKDIKEQSVYMGDMPLMTNNGTFIVNGTERVIVSQMHRSPGVFFDHDKGKSHSSGKLLFAARVIPYRGSWLDIEFDAKDIVYARIDRRRKIPVTSLLMALGMDGEEILSTFYTKSLYQRDGDGWRIPFKAETLKGAKTVTDMIDADTGEVVVEGGKKLTPRLLRQLQEKGLKALKATDEELYGLFLAEDIVNFQTGEIYLEAGDEIDEKTLPVILKAGFDEIPILGIDHINVGAYIRNTLSADKNENRQDALFDIYRVMRPGEPPTMESAEAMFNSLFFDAERYDLSAVGRVKMNMRLDLDVEDTVRILRKDDILAVVKMLVELRDGKGEIDDIDNLGNRRVRSVGELMENQYRLGLLRMERAIKERMSSIEIDTVMPQDLINAKPAAAAVREFFGSSQLSQFMDQVNPLSEITHKRRLSALGPGGLTRERAGFEVRDVHPTHYGRICPIETPEGPNIGLINSLATFARVNKYGFIESPYRRIIDGKVTNDVLYLSAMEEAKYYVAQANAELDADGSFIEEFVVCRHAGEVMLAPRDNINLMDVSPKQLVSVAAALIPFLENDDANRALMGSNMQRQAVPLLRAEAPFVGTGMEPVVARDSGAAIGARRGGVVDQVDATRIVIRATEDLDPSKSGVDIYRLMKFQRSNQNTCVNQRPLVTVGDVVNKGDILADGPSTDLGDLALGRNVLVAFMPWNGYNYEDSILLSERIVADDVFTSIHIEEFEVMARDTKLGPEEITRDIPNVSEEALKNLDEAGIVYIGAEVQPGDILVGKITPKGESPMTPEEKLLRAIFGEKASDVRDTSMRMPPGTYGTVVEVRVFNRHGVEKDERAMAIEREEIERLAKDRDDEQAILDRNVYGRLVEMLRGQVALAGPKGFKKGTELSNAVVSEYPRSQWWMFAVEDEKVQSELEALRGQYDESKSRLEQRFMDKVEKVQRGDEMPPGVMKMVKVFVAVKRKIQPGDKMAGRHGNKGVVSRIVPVEDMPFLEDGTHVDIVLNPLGVPSRMNVGQILETHLGWACAGMGRQIGELIEAYKASGNIEPLRKTIDLVVGDGPKSDDVHEYDDASVLRLADQWKRGVSIATPVFDGAGEADVNHMLAMAGLKQTGQSTLYDGRTGEQFDRQVTVGYIYMLKLNHLVDDKIHARSIGPYSLVTQQPLGGKAQFGGQRFGEMEVWALEAYGAAYTLQEMLTVKSDDVAGRTKVYEAIVRGDDTFEAGIPESFNVLVKEMRSLGLSVELENSKVDDLQTASQLSDAAE</sequence>
<name>A0A1C3WLY5_9HYPH</name>
<dbReference type="Pfam" id="PF10385">
    <property type="entry name" value="RNA_pol_Rpb2_45"/>
    <property type="match status" value="1"/>
</dbReference>
<evidence type="ECO:0000313" key="18">
    <source>
        <dbReference type="Proteomes" id="UP000186228"/>
    </source>
</evidence>
<dbReference type="PANTHER" id="PTHR20856">
    <property type="entry name" value="DNA-DIRECTED RNA POLYMERASE I SUBUNIT 2"/>
    <property type="match status" value="1"/>
</dbReference>
<dbReference type="Gene3D" id="2.40.270.10">
    <property type="entry name" value="DNA-directed RNA polymerase, subunit 2, domain 6"/>
    <property type="match status" value="1"/>
</dbReference>
<dbReference type="Gene3D" id="2.40.50.100">
    <property type="match status" value="1"/>
</dbReference>
<feature type="domain" description="RNA polymerase Rpb2" evidence="12">
    <location>
        <begin position="1288"/>
        <end position="1362"/>
    </location>
</feature>
<evidence type="ECO:0000256" key="5">
    <source>
        <dbReference type="ARBA" id="ARBA00022695"/>
    </source>
</evidence>
<protein>
    <recommendedName>
        <fullName evidence="8 10">DNA-directed RNA polymerase subunit beta</fullName>
        <shortName evidence="8">RNAP subunit beta</shortName>
        <ecNumber evidence="8 10">2.7.7.6</ecNumber>
    </recommendedName>
    <alternativeName>
        <fullName evidence="8">RNA polymerase subunit beta</fullName>
    </alternativeName>
    <alternativeName>
        <fullName evidence="8">Transcriptase subunit beta</fullName>
    </alternativeName>
</protein>
<dbReference type="GO" id="GO:0003677">
    <property type="term" value="F:DNA binding"/>
    <property type="evidence" value="ECO:0007669"/>
    <property type="project" value="UniProtKB-UniRule"/>
</dbReference>
<dbReference type="Pfam" id="PF04560">
    <property type="entry name" value="RNA_pol_Rpb2_7"/>
    <property type="match status" value="1"/>
</dbReference>
<dbReference type="HAMAP" id="MF_01321">
    <property type="entry name" value="RNApol_bact_RpoB"/>
    <property type="match status" value="1"/>
</dbReference>
<keyword evidence="5 8" id="KW-0548">Nucleotidyltransferase</keyword>
<dbReference type="InterPro" id="IPR014724">
    <property type="entry name" value="RNA_pol_RPB2_OB-fold"/>
</dbReference>
<gene>
    <name evidence="8" type="primary">rpoB</name>
    <name evidence="17" type="ORF">GA0061100_12813</name>
</gene>
<dbReference type="Proteomes" id="UP000186228">
    <property type="component" value="Unassembled WGS sequence"/>
</dbReference>
<comment type="subunit">
    <text evidence="8 10">The RNAP catalytic core consists of 2 alpha, 1 beta, 1 beta' and 1 omega subunit. When a sigma factor is associated with the core the holoenzyme is formed, which can initiate transcription.</text>
</comment>
<evidence type="ECO:0000259" key="11">
    <source>
        <dbReference type="Pfam" id="PF00562"/>
    </source>
</evidence>
<dbReference type="EC" id="2.7.7.6" evidence="8 10"/>
<comment type="function">
    <text evidence="8 10">DNA-dependent RNA polymerase catalyzes the transcription of DNA into RNA using the four ribonucleoside triphosphates as substrates.</text>
</comment>
<evidence type="ECO:0000259" key="14">
    <source>
        <dbReference type="Pfam" id="PF04563"/>
    </source>
</evidence>
<evidence type="ECO:0000256" key="4">
    <source>
        <dbReference type="ARBA" id="ARBA00022679"/>
    </source>
</evidence>
<comment type="similarity">
    <text evidence="8 9">Belongs to the RNA polymerase beta chain family.</text>
</comment>
<evidence type="ECO:0000256" key="9">
    <source>
        <dbReference type="RuleBase" id="RU000434"/>
    </source>
</evidence>
<dbReference type="SUPFAM" id="SSF64484">
    <property type="entry name" value="beta and beta-prime subunits of DNA dependent RNA-polymerase"/>
    <property type="match status" value="1"/>
</dbReference>
<feature type="domain" description="RNA polymerase Rpb2" evidence="13">
    <location>
        <begin position="358"/>
        <end position="464"/>
    </location>
</feature>
<comment type="similarity">
    <text evidence="2">In the C-terminal section; belongs to the RNA polymerase beta' chain family.</text>
</comment>
<evidence type="ECO:0000256" key="8">
    <source>
        <dbReference type="HAMAP-Rule" id="MF_01321"/>
    </source>
</evidence>
<dbReference type="InterPro" id="IPR037034">
    <property type="entry name" value="RNA_pol_Rpb2_2_sf"/>
</dbReference>
<dbReference type="CDD" id="cd00653">
    <property type="entry name" value="RNA_pol_B_RPB2"/>
    <property type="match status" value="1"/>
</dbReference>
<feature type="domain" description="DNA-directed RNA polymerase subunit 2 hybrid-binding" evidence="11">
    <location>
        <begin position="728"/>
        <end position="1286"/>
    </location>
</feature>
<dbReference type="InterPro" id="IPR007644">
    <property type="entry name" value="RNA_pol_bsu_protrusion"/>
</dbReference>
<dbReference type="InterPro" id="IPR010243">
    <property type="entry name" value="RNA_pol_bsu_bac"/>
</dbReference>
<dbReference type="OrthoDB" id="9803954at2"/>
<dbReference type="InterPro" id="IPR019462">
    <property type="entry name" value="DNA-dir_RNA_pol_bsu_external_1"/>
</dbReference>
<dbReference type="Gene3D" id="2.40.50.150">
    <property type="match status" value="1"/>
</dbReference>
<accession>A0A1C3WLY5</accession>
<dbReference type="GO" id="GO:0000428">
    <property type="term" value="C:DNA-directed RNA polymerase complex"/>
    <property type="evidence" value="ECO:0007669"/>
    <property type="project" value="UniProtKB-KW"/>
</dbReference>
<evidence type="ECO:0000259" key="16">
    <source>
        <dbReference type="Pfam" id="PF10385"/>
    </source>
</evidence>
<dbReference type="PROSITE" id="PS01166">
    <property type="entry name" value="RNA_POL_BETA"/>
    <property type="match status" value="1"/>
</dbReference>
<dbReference type="Pfam" id="PF04561">
    <property type="entry name" value="RNA_pol_Rpb2_2"/>
    <property type="match status" value="2"/>
</dbReference>
<evidence type="ECO:0000256" key="3">
    <source>
        <dbReference type="ARBA" id="ARBA00022478"/>
    </source>
</evidence>
<feature type="domain" description="RNA polymerase Rpb2" evidence="13">
    <location>
        <begin position="160"/>
        <end position="231"/>
    </location>
</feature>
<dbReference type="GO" id="GO:0032549">
    <property type="term" value="F:ribonucleoside binding"/>
    <property type="evidence" value="ECO:0007669"/>
    <property type="project" value="InterPro"/>
</dbReference>
<dbReference type="Gene3D" id="2.30.150.10">
    <property type="entry name" value="DNA-directed RNA polymerase, beta subunit, external 1 domain"/>
    <property type="match status" value="1"/>
</dbReference>
<dbReference type="InterPro" id="IPR015712">
    <property type="entry name" value="DNA-dir_RNA_pol_su2"/>
</dbReference>
<dbReference type="NCBIfam" id="NF001616">
    <property type="entry name" value="PRK00405.1"/>
    <property type="match status" value="1"/>
</dbReference>
<reference evidence="18" key="1">
    <citation type="submission" date="2016-08" db="EMBL/GenBank/DDBJ databases">
        <authorList>
            <person name="Varghese N."/>
            <person name="Submissions Spin"/>
        </authorList>
    </citation>
    <scope>NUCLEOTIDE SEQUENCE [LARGE SCALE GENOMIC DNA]</scope>
    <source>
        <strain evidence="18">CCBAU 57015</strain>
    </source>
</reference>
<organism evidence="17 18">
    <name type="scientific">Rhizobium hainanense</name>
    <dbReference type="NCBI Taxonomy" id="52131"/>
    <lineage>
        <taxon>Bacteria</taxon>
        <taxon>Pseudomonadati</taxon>
        <taxon>Pseudomonadota</taxon>
        <taxon>Alphaproteobacteria</taxon>
        <taxon>Hyphomicrobiales</taxon>
        <taxon>Rhizobiaceae</taxon>
        <taxon>Rhizobium/Agrobacterium group</taxon>
        <taxon>Rhizobium</taxon>
    </lineage>
</organism>
<dbReference type="RefSeq" id="WP_075857232.1">
    <property type="nucleotide sequence ID" value="NZ_FMAC01000028.1"/>
</dbReference>
<dbReference type="Pfam" id="PF04563">
    <property type="entry name" value="RNA_pol_Rpb2_1"/>
    <property type="match status" value="1"/>
</dbReference>
<keyword evidence="3 8" id="KW-0240">DNA-directed RNA polymerase</keyword>
<evidence type="ECO:0000259" key="12">
    <source>
        <dbReference type="Pfam" id="PF04560"/>
    </source>
</evidence>
<evidence type="ECO:0000259" key="13">
    <source>
        <dbReference type="Pfam" id="PF04561"/>
    </source>
</evidence>
<keyword evidence="6 8" id="KW-0804">Transcription</keyword>
<dbReference type="GO" id="GO:0006351">
    <property type="term" value="P:DNA-templated transcription"/>
    <property type="evidence" value="ECO:0007669"/>
    <property type="project" value="UniProtKB-UniRule"/>
</dbReference>
<evidence type="ECO:0000256" key="6">
    <source>
        <dbReference type="ARBA" id="ARBA00023163"/>
    </source>
</evidence>
<dbReference type="FunFam" id="3.90.1800.10:FF:000001">
    <property type="entry name" value="DNA-directed RNA polymerase subunit beta"/>
    <property type="match status" value="1"/>
</dbReference>
<feature type="domain" description="DNA-directed RNA polymerase beta subunit external 1" evidence="16">
    <location>
        <begin position="601"/>
        <end position="666"/>
    </location>
</feature>
<dbReference type="Pfam" id="PF00562">
    <property type="entry name" value="RNA_pol_Rpb2_6"/>
    <property type="match status" value="1"/>
</dbReference>
<feature type="domain" description="RNA polymerase Rpb2" evidence="15">
    <location>
        <begin position="523"/>
        <end position="591"/>
    </location>
</feature>
<dbReference type="STRING" id="52131.GA0061100_12813"/>
<comment type="catalytic activity">
    <reaction evidence="7 8 10">
        <text>RNA(n) + a ribonucleoside 5'-triphosphate = RNA(n+1) + diphosphate</text>
        <dbReference type="Rhea" id="RHEA:21248"/>
        <dbReference type="Rhea" id="RHEA-COMP:14527"/>
        <dbReference type="Rhea" id="RHEA-COMP:17342"/>
        <dbReference type="ChEBI" id="CHEBI:33019"/>
        <dbReference type="ChEBI" id="CHEBI:61557"/>
        <dbReference type="ChEBI" id="CHEBI:140395"/>
        <dbReference type="EC" id="2.7.7.6"/>
    </reaction>
</comment>